<dbReference type="EMBL" id="AAHK01002171">
    <property type="protein sequence ID" value="EAN83118.1"/>
    <property type="molecule type" value="Genomic_DNA"/>
</dbReference>
<reference evidence="2 3" key="1">
    <citation type="journal article" date="2005" name="Science">
        <title>The genome sequence of Trypanosoma cruzi, etiologic agent of Chagas disease.</title>
        <authorList>
            <person name="El-Sayed N.M."/>
            <person name="Myler P.J."/>
            <person name="Bartholomeu D.C."/>
            <person name="Nilsson D."/>
            <person name="Aggarwal G."/>
            <person name="Tran A.N."/>
            <person name="Ghedin E."/>
            <person name="Worthey E.A."/>
            <person name="Delcher A.L."/>
            <person name="Blandin G."/>
            <person name="Westenberger S.J."/>
            <person name="Caler E."/>
            <person name="Cerqueira G.C."/>
            <person name="Branche C."/>
            <person name="Haas B."/>
            <person name="Anupama A."/>
            <person name="Arner E."/>
            <person name="Aslund L."/>
            <person name="Attipoe P."/>
            <person name="Bontempi E."/>
            <person name="Bringaud F."/>
            <person name="Burton P."/>
            <person name="Cadag E."/>
            <person name="Campbell D.A."/>
            <person name="Carrington M."/>
            <person name="Crabtree J."/>
            <person name="Darban H."/>
            <person name="da Silveira J.F."/>
            <person name="de Jong P."/>
            <person name="Edwards K."/>
            <person name="Englund P.T."/>
            <person name="Fazelina G."/>
            <person name="Feldblyum T."/>
            <person name="Ferella M."/>
            <person name="Frasch A.C."/>
            <person name="Gull K."/>
            <person name="Horn D."/>
            <person name="Hou L."/>
            <person name="Huang Y."/>
            <person name="Kindlund E."/>
            <person name="Klingbeil M."/>
            <person name="Kluge S."/>
            <person name="Koo H."/>
            <person name="Lacerda D."/>
            <person name="Levin M.J."/>
            <person name="Lorenzi H."/>
            <person name="Louie T."/>
            <person name="Machado C.R."/>
            <person name="McCulloch R."/>
            <person name="McKenna A."/>
            <person name="Mizuno Y."/>
            <person name="Mottram J.C."/>
            <person name="Nelson S."/>
            <person name="Ochaya S."/>
            <person name="Osoegawa K."/>
            <person name="Pai G."/>
            <person name="Parsons M."/>
            <person name="Pentony M."/>
            <person name="Pettersson U."/>
            <person name="Pop M."/>
            <person name="Ramirez J.L."/>
            <person name="Rinta J."/>
            <person name="Robertson L."/>
            <person name="Salzberg S.L."/>
            <person name="Sanchez D.O."/>
            <person name="Seyler A."/>
            <person name="Sharma R."/>
            <person name="Shetty J."/>
            <person name="Simpson A.J."/>
            <person name="Sisk E."/>
            <person name="Tammi M.T."/>
            <person name="Tarleton R."/>
            <person name="Teixeira S."/>
            <person name="Van Aken S."/>
            <person name="Vogt C."/>
            <person name="Ward P.N."/>
            <person name="Wickstead B."/>
            <person name="Wortman J."/>
            <person name="White O."/>
            <person name="Fraser C.M."/>
            <person name="Stuart K.D."/>
            <person name="Andersson B."/>
        </authorList>
    </citation>
    <scope>NUCLEOTIDE SEQUENCE [LARGE SCALE GENOMIC DNA]</scope>
    <source>
        <strain evidence="2 3">CL Brener</strain>
    </source>
</reference>
<dbReference type="InterPro" id="IPR011989">
    <property type="entry name" value="ARM-like"/>
</dbReference>
<comment type="caution">
    <text evidence="2">The sequence shown here is derived from an EMBL/GenBank/DDBJ whole genome shotgun (WGS) entry which is preliminary data.</text>
</comment>
<accession>Q4CS64</accession>
<sequence>MDRAHILRLLENLRSADNTLRKSAEAEYESIIQGNSVWMMCNLSELCAVTDSAPTMQMGLVLLKKLFSSKHNCFDVSDAQTQQAVKGLMSQVLGKAAFGPQRGLAAACVSALVVKMHALGQEWGELWQSVFQILENAESDHQLKTICCEIIATTGPSMASYFESHTGRLVTGIKNCLADPSVEARRSAFDALVNVAMCRSIPDFAQLVPLMLQVVQDSLNASNWDDAEQLTGKLADGVAHAPGLFAGHTSAVLHGLMEVASAPSV</sequence>
<dbReference type="InParanoid" id="Q4CS64"/>
<dbReference type="GeneID" id="3534572"/>
<dbReference type="InterPro" id="IPR057672">
    <property type="entry name" value="TPR_IPO4/5"/>
</dbReference>
<evidence type="ECO:0000259" key="1">
    <source>
        <dbReference type="Pfam" id="PF25780"/>
    </source>
</evidence>
<evidence type="ECO:0000313" key="2">
    <source>
        <dbReference type="EMBL" id="EAN83118.1"/>
    </source>
</evidence>
<dbReference type="Gene3D" id="1.25.10.10">
    <property type="entry name" value="Leucine-rich Repeat Variant"/>
    <property type="match status" value="1"/>
</dbReference>
<feature type="domain" description="IPO4/5-like TPR repeats" evidence="1">
    <location>
        <begin position="108"/>
        <end position="253"/>
    </location>
</feature>
<dbReference type="Proteomes" id="UP000002296">
    <property type="component" value="Unassembled WGS sequence"/>
</dbReference>
<dbReference type="Pfam" id="PF25780">
    <property type="entry name" value="TPR_IPO5"/>
    <property type="match status" value="1"/>
</dbReference>
<gene>
    <name evidence="2" type="ORF">Tc00.1047053511707.39</name>
</gene>
<name>Q4CS64_TRYCC</name>
<dbReference type="KEGG" id="tcr:511707.39"/>
<dbReference type="RefSeq" id="XP_804969.1">
    <property type="nucleotide sequence ID" value="XM_799876.1"/>
</dbReference>
<evidence type="ECO:0000313" key="3">
    <source>
        <dbReference type="Proteomes" id="UP000002296"/>
    </source>
</evidence>
<dbReference type="InterPro" id="IPR016024">
    <property type="entry name" value="ARM-type_fold"/>
</dbReference>
<feature type="non-terminal residue" evidence="2">
    <location>
        <position position="265"/>
    </location>
</feature>
<dbReference type="PaxDb" id="353153-Q4CS64"/>
<organism evidence="2 3">
    <name type="scientific">Trypanosoma cruzi (strain CL Brener)</name>
    <dbReference type="NCBI Taxonomy" id="353153"/>
    <lineage>
        <taxon>Eukaryota</taxon>
        <taxon>Discoba</taxon>
        <taxon>Euglenozoa</taxon>
        <taxon>Kinetoplastea</taxon>
        <taxon>Metakinetoplastina</taxon>
        <taxon>Trypanosomatida</taxon>
        <taxon>Trypanosomatidae</taxon>
        <taxon>Trypanosoma</taxon>
        <taxon>Schizotrypanum</taxon>
    </lineage>
</organism>
<dbReference type="SUPFAM" id="SSF48371">
    <property type="entry name" value="ARM repeat"/>
    <property type="match status" value="1"/>
</dbReference>
<protein>
    <recommendedName>
        <fullName evidence="1">IPO4/5-like TPR repeats domain-containing protein</fullName>
    </recommendedName>
</protein>
<dbReference type="SMR" id="Q4CS64"/>
<dbReference type="AlphaFoldDB" id="Q4CS64"/>
<keyword evidence="3" id="KW-1185">Reference proteome</keyword>
<proteinExistence type="predicted"/>
<dbReference type="STRING" id="353153.Q4CS64"/>